<evidence type="ECO:0000256" key="4">
    <source>
        <dbReference type="PROSITE-ProRule" id="PRU00335"/>
    </source>
</evidence>
<dbReference type="PANTHER" id="PTHR30055">
    <property type="entry name" value="HTH-TYPE TRANSCRIPTIONAL REGULATOR RUTR"/>
    <property type="match status" value="1"/>
</dbReference>
<dbReference type="EMBL" id="JACHDB010000001">
    <property type="protein sequence ID" value="MBB5431813.1"/>
    <property type="molecule type" value="Genomic_DNA"/>
</dbReference>
<keyword evidence="7" id="KW-1185">Reference proteome</keyword>
<organism evidence="6 7">
    <name type="scientific">Nocardiopsis composta</name>
    <dbReference type="NCBI Taxonomy" id="157465"/>
    <lineage>
        <taxon>Bacteria</taxon>
        <taxon>Bacillati</taxon>
        <taxon>Actinomycetota</taxon>
        <taxon>Actinomycetes</taxon>
        <taxon>Streptosporangiales</taxon>
        <taxon>Nocardiopsidaceae</taxon>
        <taxon>Nocardiopsis</taxon>
    </lineage>
</organism>
<evidence type="ECO:0000256" key="3">
    <source>
        <dbReference type="ARBA" id="ARBA00023163"/>
    </source>
</evidence>
<dbReference type="AlphaFoldDB" id="A0A7W8VDC0"/>
<comment type="caution">
    <text evidence="6">The sequence shown here is derived from an EMBL/GenBank/DDBJ whole genome shotgun (WGS) entry which is preliminary data.</text>
</comment>
<dbReference type="GO" id="GO:0003700">
    <property type="term" value="F:DNA-binding transcription factor activity"/>
    <property type="evidence" value="ECO:0007669"/>
    <property type="project" value="TreeGrafter"/>
</dbReference>
<dbReference type="InterPro" id="IPR009057">
    <property type="entry name" value="Homeodomain-like_sf"/>
</dbReference>
<dbReference type="RefSeq" id="WP_184391468.1">
    <property type="nucleotide sequence ID" value="NZ_BAAAJD010000013.1"/>
</dbReference>
<evidence type="ECO:0000256" key="1">
    <source>
        <dbReference type="ARBA" id="ARBA00023015"/>
    </source>
</evidence>
<sequence length="212" mass="21880">MPRGVAIPEVRQHLFTAAEQVIVRDGPARLSGRSVTAEAGVAIGLLHRHFADFDAFLADYAVDRAFLISAEAAALPERAGTGTVAGNLHDALLATPPAALLAPVRLLASRPELAERVRAILGERAAGLDAIESALAAYLAAERRLGRLAAAADPAALALALVGVLHHLVLTAEDEAGVRTRIRHTVTALVDGSTAAAPVGKRTAGTAEPPSR</sequence>
<dbReference type="GO" id="GO:0000976">
    <property type="term" value="F:transcription cis-regulatory region binding"/>
    <property type="evidence" value="ECO:0007669"/>
    <property type="project" value="TreeGrafter"/>
</dbReference>
<dbReference type="SUPFAM" id="SSF46689">
    <property type="entry name" value="Homeodomain-like"/>
    <property type="match status" value="1"/>
</dbReference>
<gene>
    <name evidence="6" type="ORF">HDA36_001897</name>
</gene>
<dbReference type="InterPro" id="IPR036271">
    <property type="entry name" value="Tet_transcr_reg_TetR-rel_C_sf"/>
</dbReference>
<proteinExistence type="predicted"/>
<evidence type="ECO:0000259" key="5">
    <source>
        <dbReference type="PROSITE" id="PS50977"/>
    </source>
</evidence>
<dbReference type="PROSITE" id="PS50977">
    <property type="entry name" value="HTH_TETR_2"/>
    <property type="match status" value="1"/>
</dbReference>
<feature type="domain" description="HTH tetR-type" evidence="5">
    <location>
        <begin position="8"/>
        <end position="68"/>
    </location>
</feature>
<dbReference type="SUPFAM" id="SSF48498">
    <property type="entry name" value="Tetracyclin repressor-like, C-terminal domain"/>
    <property type="match status" value="1"/>
</dbReference>
<dbReference type="InterPro" id="IPR050109">
    <property type="entry name" value="HTH-type_TetR-like_transc_reg"/>
</dbReference>
<keyword evidence="3" id="KW-0804">Transcription</keyword>
<accession>A0A7W8VDC0</accession>
<dbReference type="PANTHER" id="PTHR30055:SF238">
    <property type="entry name" value="MYCOFACTOCIN BIOSYNTHESIS TRANSCRIPTIONAL REGULATOR MFTR-RELATED"/>
    <property type="match status" value="1"/>
</dbReference>
<dbReference type="InterPro" id="IPR001647">
    <property type="entry name" value="HTH_TetR"/>
</dbReference>
<evidence type="ECO:0000313" key="7">
    <source>
        <dbReference type="Proteomes" id="UP000572635"/>
    </source>
</evidence>
<keyword evidence="2 4" id="KW-0238">DNA-binding</keyword>
<feature type="DNA-binding region" description="H-T-H motif" evidence="4">
    <location>
        <begin position="31"/>
        <end position="50"/>
    </location>
</feature>
<dbReference type="Proteomes" id="UP000572635">
    <property type="component" value="Unassembled WGS sequence"/>
</dbReference>
<name>A0A7W8VDC0_9ACTN</name>
<evidence type="ECO:0000256" key="2">
    <source>
        <dbReference type="ARBA" id="ARBA00023125"/>
    </source>
</evidence>
<protein>
    <submittedName>
        <fullName evidence="6">AcrR family transcriptional regulator</fullName>
    </submittedName>
</protein>
<dbReference type="Gene3D" id="1.10.357.10">
    <property type="entry name" value="Tetracycline Repressor, domain 2"/>
    <property type="match status" value="1"/>
</dbReference>
<keyword evidence="1" id="KW-0805">Transcription regulation</keyword>
<reference evidence="6 7" key="1">
    <citation type="submission" date="2020-08" db="EMBL/GenBank/DDBJ databases">
        <title>Sequencing the genomes of 1000 actinobacteria strains.</title>
        <authorList>
            <person name="Klenk H.-P."/>
        </authorList>
    </citation>
    <scope>NUCLEOTIDE SEQUENCE [LARGE SCALE GENOMIC DNA]</scope>
    <source>
        <strain evidence="6 7">DSM 44551</strain>
    </source>
</reference>
<evidence type="ECO:0000313" key="6">
    <source>
        <dbReference type="EMBL" id="MBB5431813.1"/>
    </source>
</evidence>